<protein>
    <recommendedName>
        <fullName evidence="3">Lipoprotein</fullName>
    </recommendedName>
</protein>
<evidence type="ECO:0008006" key="3">
    <source>
        <dbReference type="Google" id="ProtNLM"/>
    </source>
</evidence>
<reference evidence="1 2" key="1">
    <citation type="submission" date="2015-11" db="EMBL/GenBank/DDBJ databases">
        <title>Expanding the genomic diversity of Burkholderia species for the development of highly accurate diagnostics.</title>
        <authorList>
            <person name="Sahl J."/>
            <person name="Keim P."/>
            <person name="Wagner D."/>
        </authorList>
    </citation>
    <scope>NUCLEOTIDE SEQUENCE [LARGE SCALE GENOMIC DNA]</scope>
    <source>
        <strain evidence="1 2">MSMB2036</strain>
    </source>
</reference>
<evidence type="ECO:0000313" key="1">
    <source>
        <dbReference type="EMBL" id="KVG73209.1"/>
    </source>
</evidence>
<dbReference type="AlphaFoldDB" id="A0A104PDH8"/>
<accession>A0A104PDH8</accession>
<dbReference type="RefSeq" id="WP_059738773.1">
    <property type="nucleotide sequence ID" value="NZ_CP013414.1"/>
</dbReference>
<proteinExistence type="predicted"/>
<dbReference type="EMBL" id="LOXM01000046">
    <property type="protein sequence ID" value="KVG73209.1"/>
    <property type="molecule type" value="Genomic_DNA"/>
</dbReference>
<organism evidence="1 2">
    <name type="scientific">Burkholderia ubonensis</name>
    <dbReference type="NCBI Taxonomy" id="101571"/>
    <lineage>
        <taxon>Bacteria</taxon>
        <taxon>Pseudomonadati</taxon>
        <taxon>Pseudomonadota</taxon>
        <taxon>Betaproteobacteria</taxon>
        <taxon>Burkholderiales</taxon>
        <taxon>Burkholderiaceae</taxon>
        <taxon>Burkholderia</taxon>
        <taxon>Burkholderia cepacia complex</taxon>
    </lineage>
</organism>
<dbReference type="Proteomes" id="UP000064029">
    <property type="component" value="Unassembled WGS sequence"/>
</dbReference>
<evidence type="ECO:0000313" key="2">
    <source>
        <dbReference type="Proteomes" id="UP000064029"/>
    </source>
</evidence>
<name>A0A104PDH8_9BURK</name>
<comment type="caution">
    <text evidence="1">The sequence shown here is derived from an EMBL/GenBank/DDBJ whole genome shotgun (WGS) entry which is preliminary data.</text>
</comment>
<gene>
    <name evidence="1" type="ORF">WJ33_16660</name>
</gene>
<dbReference type="OrthoDB" id="9016459at2"/>
<sequence>MIRFLLTTAFTVLLGSCSKHKDETWTTLQEMPAFAEPNDDRTNPIFTIKKGEHCVPSKDRTAKIYAYTQVRCDSGTGWVLDDFFDKQGGK</sequence>
<dbReference type="PROSITE" id="PS51257">
    <property type="entry name" value="PROKAR_LIPOPROTEIN"/>
    <property type="match status" value="1"/>
</dbReference>